<keyword evidence="9 17" id="KW-0378">Hydrolase</keyword>
<dbReference type="CDD" id="cd15798">
    <property type="entry name" value="PMEI-like_3"/>
    <property type="match status" value="1"/>
</dbReference>
<evidence type="ECO:0000256" key="4">
    <source>
        <dbReference type="ARBA" id="ARBA00006027"/>
    </source>
</evidence>
<evidence type="ECO:0000256" key="10">
    <source>
        <dbReference type="ARBA" id="ARBA00023085"/>
    </source>
</evidence>
<comment type="similarity">
    <text evidence="5">In the C-terminal section; belongs to the pectinesterase family.</text>
</comment>
<dbReference type="FunFam" id="1.20.140.40:FF:000004">
    <property type="entry name" value="Pectinesterase"/>
    <property type="match status" value="1"/>
</dbReference>
<evidence type="ECO:0000256" key="8">
    <source>
        <dbReference type="ARBA" id="ARBA00022729"/>
    </source>
</evidence>
<feature type="domain" description="Pectinesterase inhibitor" evidence="18">
    <location>
        <begin position="32"/>
        <end position="187"/>
    </location>
</feature>
<dbReference type="PANTHER" id="PTHR31707">
    <property type="entry name" value="PECTINESTERASE"/>
    <property type="match status" value="1"/>
</dbReference>
<evidence type="ECO:0000259" key="18">
    <source>
        <dbReference type="SMART" id="SM00856"/>
    </source>
</evidence>
<dbReference type="SUPFAM" id="SSF101148">
    <property type="entry name" value="Plant invertase/pectin methylesterase inhibitor"/>
    <property type="match status" value="1"/>
</dbReference>
<keyword evidence="10 17" id="KW-0063">Aspartyl esterase</keyword>
<dbReference type="Gene3D" id="2.160.20.10">
    <property type="entry name" value="Single-stranded right-handed beta-helix, Pectin lyase-like"/>
    <property type="match status" value="1"/>
</dbReference>
<comment type="subcellular location">
    <subcellularLocation>
        <location evidence="1">Cell envelope</location>
    </subcellularLocation>
    <subcellularLocation>
        <location evidence="2">Secreted</location>
    </subcellularLocation>
</comment>
<dbReference type="Pfam" id="PF04043">
    <property type="entry name" value="PMEI"/>
    <property type="match status" value="1"/>
</dbReference>
<name>A0AAD3TCC2_NEPGR</name>
<dbReference type="GO" id="GO:0005576">
    <property type="term" value="C:extracellular region"/>
    <property type="evidence" value="ECO:0007669"/>
    <property type="project" value="UniProtKB-SubCell"/>
</dbReference>
<comment type="caution">
    <text evidence="19">The sequence shown here is derived from an EMBL/GenBank/DDBJ whole genome shotgun (WGS) entry which is preliminary data.</text>
</comment>
<dbReference type="InterPro" id="IPR006501">
    <property type="entry name" value="Pectinesterase_inhib_dom"/>
</dbReference>
<dbReference type="Pfam" id="PF01095">
    <property type="entry name" value="Pectinesterase"/>
    <property type="match status" value="1"/>
</dbReference>
<evidence type="ECO:0000256" key="13">
    <source>
        <dbReference type="ARBA" id="ARBA00023316"/>
    </source>
</evidence>
<evidence type="ECO:0000256" key="15">
    <source>
        <dbReference type="ARBA" id="ARBA00057335"/>
    </source>
</evidence>
<dbReference type="AlphaFoldDB" id="A0AAD3TCC2"/>
<protein>
    <recommendedName>
        <fullName evidence="6 17">Pectinesterase</fullName>
        <ecNumber evidence="6 17">3.1.1.11</ecNumber>
    </recommendedName>
</protein>
<evidence type="ECO:0000256" key="14">
    <source>
        <dbReference type="ARBA" id="ARBA00047928"/>
    </source>
</evidence>
<evidence type="ECO:0000256" key="9">
    <source>
        <dbReference type="ARBA" id="ARBA00022801"/>
    </source>
</evidence>
<keyword evidence="12" id="KW-0325">Glycoprotein</keyword>
<gene>
    <name evidence="19" type="ORF">Nepgr_027780</name>
</gene>
<dbReference type="GO" id="GO:0045490">
    <property type="term" value="P:pectin catabolic process"/>
    <property type="evidence" value="ECO:0007669"/>
    <property type="project" value="UniProtKB-UniRule"/>
</dbReference>
<dbReference type="EMBL" id="BSYO01000030">
    <property type="protein sequence ID" value="GMH25937.1"/>
    <property type="molecule type" value="Genomic_DNA"/>
</dbReference>
<dbReference type="InterPro" id="IPR012334">
    <property type="entry name" value="Pectin_lyas_fold"/>
</dbReference>
<feature type="signal peptide" evidence="17">
    <location>
        <begin position="1"/>
        <end position="27"/>
    </location>
</feature>
<sequence length="565" mass="62280">MTSNAPLPFLYICLAFLPFLFFRSCMADAPSATPVNASTVCNSTLDPGFCKTVLQTDNQTDSMYDYGRFSVRKSLLVAGEFLKLVNTYLSRRNRLTEAAVRALEDCQLLAELNIDYLTTSLQTVNKTSKTLPTSQAEDIQTLLSAILTNQQTCLDGLKATESAWSVKNGLAVPLLNDTKLYSVSLSLVTKGWVPRKKKNLGSSFKRSAFRNGRLVFKMSNRTRRIFEAVSRRNLVQANDASGDDAVLVSDVVTVSQDGSGNYTLINDAIAAAPNKSDGSAGYFLIYVTAGVYEEYVSVPKKKTYLMMIGDGINQTVVTGNRSYVDGWTTFNSATFVVVGAGFVAVNITIRNTAGAIKHQAVALRNGADLSTFYSCSFEGYQDTLYAHSLRQFYRECDIYGTIDFIFGNADVIFQNCNIYPRLPMNNQYNTITAQGRTEPKSNTGTSILNCTIRAANDLASSNGTTQTYLGRPWKQYSRTVYIKSYMGGFINPIGWIEWNGTFALDTLYYGEFNNKGLGSNTTGRVTWPGYHLMNMTDAANFTAANFLLGDDWLPQTGVPYFSGLP</sequence>
<dbReference type="InterPro" id="IPR033131">
    <property type="entry name" value="Pectinesterase_Asp_AS"/>
</dbReference>
<dbReference type="GO" id="GO:0042545">
    <property type="term" value="P:cell wall modification"/>
    <property type="evidence" value="ECO:0007669"/>
    <property type="project" value="UniProtKB-UniRule"/>
</dbReference>
<dbReference type="NCBIfam" id="TIGR01614">
    <property type="entry name" value="PME_inhib"/>
    <property type="match status" value="1"/>
</dbReference>
<evidence type="ECO:0000256" key="12">
    <source>
        <dbReference type="ARBA" id="ARBA00023180"/>
    </source>
</evidence>
<evidence type="ECO:0000256" key="6">
    <source>
        <dbReference type="ARBA" id="ARBA00013229"/>
    </source>
</evidence>
<dbReference type="SMART" id="SM00856">
    <property type="entry name" value="PMEI"/>
    <property type="match status" value="1"/>
</dbReference>
<evidence type="ECO:0000256" key="16">
    <source>
        <dbReference type="PROSITE-ProRule" id="PRU10040"/>
    </source>
</evidence>
<comment type="similarity">
    <text evidence="4">In the N-terminal section; belongs to the PMEI family.</text>
</comment>
<dbReference type="SUPFAM" id="SSF51126">
    <property type="entry name" value="Pectin lyase-like"/>
    <property type="match status" value="1"/>
</dbReference>
<evidence type="ECO:0000313" key="20">
    <source>
        <dbReference type="Proteomes" id="UP001279734"/>
    </source>
</evidence>
<accession>A0AAD3TCC2</accession>
<feature type="active site" evidence="16">
    <location>
        <position position="403"/>
    </location>
</feature>
<dbReference type="PROSITE" id="PS00503">
    <property type="entry name" value="PECTINESTERASE_2"/>
    <property type="match status" value="1"/>
</dbReference>
<evidence type="ECO:0000256" key="2">
    <source>
        <dbReference type="ARBA" id="ARBA00004613"/>
    </source>
</evidence>
<dbReference type="GO" id="GO:0030599">
    <property type="term" value="F:pectinesterase activity"/>
    <property type="evidence" value="ECO:0007669"/>
    <property type="project" value="UniProtKB-UniRule"/>
</dbReference>
<dbReference type="InterPro" id="IPR035513">
    <property type="entry name" value="Invertase/methylesterase_inhib"/>
</dbReference>
<organism evidence="19 20">
    <name type="scientific">Nepenthes gracilis</name>
    <name type="common">Slender pitcher plant</name>
    <dbReference type="NCBI Taxonomy" id="150966"/>
    <lineage>
        <taxon>Eukaryota</taxon>
        <taxon>Viridiplantae</taxon>
        <taxon>Streptophyta</taxon>
        <taxon>Embryophyta</taxon>
        <taxon>Tracheophyta</taxon>
        <taxon>Spermatophyta</taxon>
        <taxon>Magnoliopsida</taxon>
        <taxon>eudicotyledons</taxon>
        <taxon>Gunneridae</taxon>
        <taxon>Pentapetalae</taxon>
        <taxon>Caryophyllales</taxon>
        <taxon>Nepenthaceae</taxon>
        <taxon>Nepenthes</taxon>
    </lineage>
</organism>
<comment type="catalytic activity">
    <reaction evidence="14 17">
        <text>[(1-&gt;4)-alpha-D-galacturonosyl methyl ester](n) + n H2O = [(1-&gt;4)-alpha-D-galacturonosyl](n) + n methanol + n H(+)</text>
        <dbReference type="Rhea" id="RHEA:22380"/>
        <dbReference type="Rhea" id="RHEA-COMP:14570"/>
        <dbReference type="Rhea" id="RHEA-COMP:14573"/>
        <dbReference type="ChEBI" id="CHEBI:15377"/>
        <dbReference type="ChEBI" id="CHEBI:15378"/>
        <dbReference type="ChEBI" id="CHEBI:17790"/>
        <dbReference type="ChEBI" id="CHEBI:140522"/>
        <dbReference type="ChEBI" id="CHEBI:140523"/>
        <dbReference type="EC" id="3.1.1.11"/>
    </reaction>
</comment>
<evidence type="ECO:0000256" key="3">
    <source>
        <dbReference type="ARBA" id="ARBA00005184"/>
    </source>
</evidence>
<proteinExistence type="inferred from homology"/>
<dbReference type="FunFam" id="2.160.20.10:FF:000001">
    <property type="entry name" value="Pectinesterase"/>
    <property type="match status" value="1"/>
</dbReference>
<dbReference type="Gene3D" id="1.20.140.40">
    <property type="entry name" value="Invertase/pectin methylesterase inhibitor family protein"/>
    <property type="match status" value="1"/>
</dbReference>
<dbReference type="Proteomes" id="UP001279734">
    <property type="component" value="Unassembled WGS sequence"/>
</dbReference>
<evidence type="ECO:0000256" key="17">
    <source>
        <dbReference type="RuleBase" id="RU000589"/>
    </source>
</evidence>
<evidence type="ECO:0000313" key="19">
    <source>
        <dbReference type="EMBL" id="GMH25937.1"/>
    </source>
</evidence>
<keyword evidence="11" id="KW-1015">Disulfide bond</keyword>
<dbReference type="InterPro" id="IPR011050">
    <property type="entry name" value="Pectin_lyase_fold/virulence"/>
</dbReference>
<evidence type="ECO:0000256" key="7">
    <source>
        <dbReference type="ARBA" id="ARBA00022525"/>
    </source>
</evidence>
<evidence type="ECO:0000256" key="1">
    <source>
        <dbReference type="ARBA" id="ARBA00004196"/>
    </source>
</evidence>
<evidence type="ECO:0000256" key="5">
    <source>
        <dbReference type="ARBA" id="ARBA00007786"/>
    </source>
</evidence>
<evidence type="ECO:0000256" key="11">
    <source>
        <dbReference type="ARBA" id="ARBA00023157"/>
    </source>
</evidence>
<dbReference type="GO" id="GO:0004857">
    <property type="term" value="F:enzyme inhibitor activity"/>
    <property type="evidence" value="ECO:0007669"/>
    <property type="project" value="InterPro"/>
</dbReference>
<dbReference type="InterPro" id="IPR000070">
    <property type="entry name" value="Pectinesterase_cat"/>
</dbReference>
<comment type="pathway">
    <text evidence="3 17">Glycan metabolism; pectin degradation; 2-dehydro-3-deoxy-D-gluconate from pectin: step 1/5.</text>
</comment>
<keyword evidence="7" id="KW-0964">Secreted</keyword>
<comment type="function">
    <text evidence="15">Acts in the modification of cell walls via demethylesterification of cell wall pectin.</text>
</comment>
<keyword evidence="20" id="KW-1185">Reference proteome</keyword>
<dbReference type="EC" id="3.1.1.11" evidence="6 17"/>
<keyword evidence="8 17" id="KW-0732">Signal</keyword>
<reference evidence="19" key="1">
    <citation type="submission" date="2023-05" db="EMBL/GenBank/DDBJ databases">
        <title>Nepenthes gracilis genome sequencing.</title>
        <authorList>
            <person name="Fukushima K."/>
        </authorList>
    </citation>
    <scope>NUCLEOTIDE SEQUENCE</scope>
    <source>
        <strain evidence="19">SING2019-196</strain>
    </source>
</reference>
<feature type="chain" id="PRO_5041782832" description="Pectinesterase" evidence="17">
    <location>
        <begin position="28"/>
        <end position="565"/>
    </location>
</feature>
<keyword evidence="13" id="KW-0961">Cell wall biogenesis/degradation</keyword>